<dbReference type="EMBL" id="CP118739">
    <property type="protein sequence ID" value="WEA58079.1"/>
    <property type="molecule type" value="Genomic_DNA"/>
</dbReference>
<evidence type="ECO:0000313" key="1">
    <source>
        <dbReference type="EMBL" id="WEA58079.1"/>
    </source>
</evidence>
<dbReference type="Pfam" id="PF15432">
    <property type="entry name" value="Sec-ASP3"/>
    <property type="match status" value="1"/>
</dbReference>
<protein>
    <submittedName>
        <fullName evidence="1">Accessory Sec system protein Asp3</fullName>
    </submittedName>
</protein>
<dbReference type="RefSeq" id="WP_115154472.1">
    <property type="nucleotide sequence ID" value="NZ_CAKMAM010000002.1"/>
</dbReference>
<dbReference type="NCBIfam" id="TIGR03711">
    <property type="entry name" value="acc_sec_asp3"/>
    <property type="match status" value="1"/>
</dbReference>
<dbReference type="InterPro" id="IPR022259">
    <property type="entry name" value="Acessory_Sec_prot_Asp3"/>
</dbReference>
<evidence type="ECO:0000313" key="2">
    <source>
        <dbReference type="Proteomes" id="UP001214131"/>
    </source>
</evidence>
<dbReference type="AlphaFoldDB" id="A0ABD7X9W4"/>
<proteinExistence type="predicted"/>
<accession>A0ABD7X9W4</accession>
<sequence>MNSSYVVMWPLATNGTYNYGSTISYEKGLVNFSNIRMSPGEAISTWKSSQDFSTSNSQFVQLPLLKEGGQYHLVVDAEVVPEDSIQVQLDFLDIRGASIEGITTLCLDDYFEVPVGTDDYILNLVNLNNQSLSFKNLVITPQDTKFEITTFNGGTLRMISMWDKEEKFFGEVPVSIRNRTLNTGSYIGKKQALSLYIEFDSRSLLKENELKSELQLAMDHLKDTIEKHHLAFDVFTPNTVALAKFDEKVTLVEDAASIELAKILHYYRG</sequence>
<gene>
    <name evidence="1" type="primary">asp3</name>
    <name evidence="1" type="ORF">PWB86_04240</name>
</gene>
<name>A0ABD7X9W4_PEDPE</name>
<reference evidence="1 2" key="1">
    <citation type="submission" date="2023-02" db="EMBL/GenBank/DDBJ databases">
        <title>Comparative genomics and fermentation flavor characterization of five lactic acid bacteria reveal flavor biosynthesis metabolic pathways in fermented muskmelon puree.</title>
        <authorList>
            <person name="Yuan L."/>
            <person name="Li M."/>
            <person name="Xu X."/>
            <person name="Lao F."/>
            <person name="Wu J."/>
        </authorList>
    </citation>
    <scope>NUCLEOTIDE SEQUENCE [LARGE SCALE GENOMIC DNA]</scope>
    <source>
        <strain evidence="1 2">Ca-4</strain>
    </source>
</reference>
<organism evidence="1 2">
    <name type="scientific">Pediococcus pentosaceus</name>
    <dbReference type="NCBI Taxonomy" id="1255"/>
    <lineage>
        <taxon>Bacteria</taxon>
        <taxon>Bacillati</taxon>
        <taxon>Bacillota</taxon>
        <taxon>Bacilli</taxon>
        <taxon>Lactobacillales</taxon>
        <taxon>Lactobacillaceae</taxon>
        <taxon>Pediococcus</taxon>
    </lineage>
</organism>
<dbReference type="Proteomes" id="UP001214131">
    <property type="component" value="Chromosome"/>
</dbReference>